<dbReference type="EMBL" id="GGEC01066395">
    <property type="protein sequence ID" value="MBX46879.1"/>
    <property type="molecule type" value="Transcribed_RNA"/>
</dbReference>
<organism evidence="1">
    <name type="scientific">Rhizophora mucronata</name>
    <name type="common">Asiatic mangrove</name>
    <dbReference type="NCBI Taxonomy" id="61149"/>
    <lineage>
        <taxon>Eukaryota</taxon>
        <taxon>Viridiplantae</taxon>
        <taxon>Streptophyta</taxon>
        <taxon>Embryophyta</taxon>
        <taxon>Tracheophyta</taxon>
        <taxon>Spermatophyta</taxon>
        <taxon>Magnoliopsida</taxon>
        <taxon>eudicotyledons</taxon>
        <taxon>Gunneridae</taxon>
        <taxon>Pentapetalae</taxon>
        <taxon>rosids</taxon>
        <taxon>fabids</taxon>
        <taxon>Malpighiales</taxon>
        <taxon>Rhizophoraceae</taxon>
        <taxon>Rhizophora</taxon>
    </lineage>
</organism>
<protein>
    <submittedName>
        <fullName evidence="1">Uncharacterized protein</fullName>
    </submittedName>
</protein>
<accession>A0A2P2NWT8</accession>
<sequence>MASQKRNCQRHLKKA</sequence>
<reference evidence="1" key="1">
    <citation type="submission" date="2018-02" db="EMBL/GenBank/DDBJ databases">
        <title>Rhizophora mucronata_Transcriptome.</title>
        <authorList>
            <person name="Meera S.P."/>
            <person name="Sreeshan A."/>
            <person name="Augustine A."/>
        </authorList>
    </citation>
    <scope>NUCLEOTIDE SEQUENCE</scope>
    <source>
        <tissue evidence="1">Leaf</tissue>
    </source>
</reference>
<evidence type="ECO:0000313" key="1">
    <source>
        <dbReference type="EMBL" id="MBX46879.1"/>
    </source>
</evidence>
<proteinExistence type="predicted"/>
<name>A0A2P2NWT8_RHIMU</name>